<evidence type="ECO:0000313" key="2">
    <source>
        <dbReference type="EMBL" id="KAK1361255.1"/>
    </source>
</evidence>
<sequence>MMSLLPTCNPGDCPDIIARVFKLKLDQLYDDIKNKNRFGKCISVMYVVEYQKRGLPHAHMLIWLDPVAKNKLNKNIDKYISAEIPDEAVDPYGYAAVKQYMIHGPCGLEYNSSPCMKDNKCTRGFPKKYCSSTMFDEFGFPIYKRRKTNHTVNVQSKNNNGVEKEKERNEIKMYLDGRYVCGAEAAHRIFGFDIHHRNILFKRRKLTGNQNLSMSDDDLQNYTLGDIEHLLNSIGRSLKNYPTMPMPAAKYMDMSRNKLVLEETSYCEKEMSEQHQRHEVGDLAEDGYRQRSGLVLQYYSCK</sequence>
<dbReference type="InterPro" id="IPR025476">
    <property type="entry name" value="Helitron_helicase-like"/>
</dbReference>
<dbReference type="EMBL" id="JAUIZM010000010">
    <property type="protein sequence ID" value="KAK1361255.1"/>
    <property type="molecule type" value="Genomic_DNA"/>
</dbReference>
<comment type="caution">
    <text evidence="2">The sequence shown here is derived from an EMBL/GenBank/DDBJ whole genome shotgun (WGS) entry which is preliminary data.</text>
</comment>
<accession>A0AAD8H7Z2</accession>
<organism evidence="2 3">
    <name type="scientific">Heracleum sosnowskyi</name>
    <dbReference type="NCBI Taxonomy" id="360622"/>
    <lineage>
        <taxon>Eukaryota</taxon>
        <taxon>Viridiplantae</taxon>
        <taxon>Streptophyta</taxon>
        <taxon>Embryophyta</taxon>
        <taxon>Tracheophyta</taxon>
        <taxon>Spermatophyta</taxon>
        <taxon>Magnoliopsida</taxon>
        <taxon>eudicotyledons</taxon>
        <taxon>Gunneridae</taxon>
        <taxon>Pentapetalae</taxon>
        <taxon>asterids</taxon>
        <taxon>campanulids</taxon>
        <taxon>Apiales</taxon>
        <taxon>Apiaceae</taxon>
        <taxon>Apioideae</taxon>
        <taxon>apioid superclade</taxon>
        <taxon>Tordylieae</taxon>
        <taxon>Tordyliinae</taxon>
        <taxon>Heracleum</taxon>
    </lineage>
</organism>
<keyword evidence="3" id="KW-1185">Reference proteome</keyword>
<dbReference type="Proteomes" id="UP001237642">
    <property type="component" value="Unassembled WGS sequence"/>
</dbReference>
<name>A0AAD8H7Z2_9APIA</name>
<protein>
    <recommendedName>
        <fullName evidence="1">Helitron helicase-like domain-containing protein</fullName>
    </recommendedName>
</protein>
<proteinExistence type="predicted"/>
<feature type="domain" description="Helitron helicase-like" evidence="1">
    <location>
        <begin position="8"/>
        <end position="62"/>
    </location>
</feature>
<dbReference type="PANTHER" id="PTHR10492">
    <property type="match status" value="1"/>
</dbReference>
<reference evidence="2" key="1">
    <citation type="submission" date="2023-02" db="EMBL/GenBank/DDBJ databases">
        <title>Genome of toxic invasive species Heracleum sosnowskyi carries increased number of genes despite the absence of recent whole-genome duplications.</title>
        <authorList>
            <person name="Schelkunov M."/>
            <person name="Shtratnikova V."/>
            <person name="Makarenko M."/>
            <person name="Klepikova A."/>
            <person name="Omelchenko D."/>
            <person name="Novikova G."/>
            <person name="Obukhova E."/>
            <person name="Bogdanov V."/>
            <person name="Penin A."/>
            <person name="Logacheva M."/>
        </authorList>
    </citation>
    <scope>NUCLEOTIDE SEQUENCE</scope>
    <source>
        <strain evidence="2">Hsosn_3</strain>
        <tissue evidence="2">Leaf</tissue>
    </source>
</reference>
<reference evidence="2" key="2">
    <citation type="submission" date="2023-05" db="EMBL/GenBank/DDBJ databases">
        <authorList>
            <person name="Schelkunov M.I."/>
        </authorList>
    </citation>
    <scope>NUCLEOTIDE SEQUENCE</scope>
    <source>
        <strain evidence="2">Hsosn_3</strain>
        <tissue evidence="2">Leaf</tissue>
    </source>
</reference>
<dbReference type="Pfam" id="PF14214">
    <property type="entry name" value="Helitron_like_N"/>
    <property type="match status" value="1"/>
</dbReference>
<dbReference type="AlphaFoldDB" id="A0AAD8H7Z2"/>
<evidence type="ECO:0000259" key="1">
    <source>
        <dbReference type="Pfam" id="PF14214"/>
    </source>
</evidence>
<gene>
    <name evidence="2" type="ORF">POM88_045729</name>
</gene>
<evidence type="ECO:0000313" key="3">
    <source>
        <dbReference type="Proteomes" id="UP001237642"/>
    </source>
</evidence>
<dbReference type="PANTHER" id="PTHR10492:SF57">
    <property type="entry name" value="ATP-DEPENDENT DNA HELICASE"/>
    <property type="match status" value="1"/>
</dbReference>